<dbReference type="AlphaFoldDB" id="A0A0C3EER3"/>
<name>A0A0C3EER3_PILCF</name>
<feature type="region of interest" description="Disordered" evidence="1">
    <location>
        <begin position="22"/>
        <end position="55"/>
    </location>
</feature>
<feature type="compositionally biased region" description="Basic and acidic residues" evidence="1">
    <location>
        <begin position="31"/>
        <end position="55"/>
    </location>
</feature>
<evidence type="ECO:0000313" key="3">
    <source>
        <dbReference type="Proteomes" id="UP000054166"/>
    </source>
</evidence>
<reference evidence="2 3" key="1">
    <citation type="submission" date="2014-04" db="EMBL/GenBank/DDBJ databases">
        <authorList>
            <consortium name="DOE Joint Genome Institute"/>
            <person name="Kuo A."/>
            <person name="Tarkka M."/>
            <person name="Buscot F."/>
            <person name="Kohler A."/>
            <person name="Nagy L.G."/>
            <person name="Floudas D."/>
            <person name="Copeland A."/>
            <person name="Barry K.W."/>
            <person name="Cichocki N."/>
            <person name="Veneault-Fourrey C."/>
            <person name="LaButti K."/>
            <person name="Lindquist E.A."/>
            <person name="Lipzen A."/>
            <person name="Lundell T."/>
            <person name="Morin E."/>
            <person name="Murat C."/>
            <person name="Sun H."/>
            <person name="Tunlid A."/>
            <person name="Henrissat B."/>
            <person name="Grigoriev I.V."/>
            <person name="Hibbett D.S."/>
            <person name="Martin F."/>
            <person name="Nordberg H.P."/>
            <person name="Cantor M.N."/>
            <person name="Hua S.X."/>
        </authorList>
    </citation>
    <scope>NUCLEOTIDE SEQUENCE [LARGE SCALE GENOMIC DNA]</scope>
    <source>
        <strain evidence="2 3">F 1598</strain>
    </source>
</reference>
<keyword evidence="3" id="KW-1185">Reference proteome</keyword>
<dbReference type="Proteomes" id="UP000054166">
    <property type="component" value="Unassembled WGS sequence"/>
</dbReference>
<dbReference type="InParanoid" id="A0A0C3EER3"/>
<sequence length="55" mass="6363">MPSLVARKEQVRLAAATYYSKNKDKIRKRNKENQAKKHAHDKITAYDDKIHGLSP</sequence>
<evidence type="ECO:0000256" key="1">
    <source>
        <dbReference type="SAM" id="MobiDB-lite"/>
    </source>
</evidence>
<dbReference type="HOGENOM" id="CLU_3033233_0_0_1"/>
<gene>
    <name evidence="2" type="ORF">PILCRDRAFT_17360</name>
</gene>
<proteinExistence type="predicted"/>
<evidence type="ECO:0000313" key="2">
    <source>
        <dbReference type="EMBL" id="KIM71120.1"/>
    </source>
</evidence>
<organism evidence="2 3">
    <name type="scientific">Piloderma croceum (strain F 1598)</name>
    <dbReference type="NCBI Taxonomy" id="765440"/>
    <lineage>
        <taxon>Eukaryota</taxon>
        <taxon>Fungi</taxon>
        <taxon>Dikarya</taxon>
        <taxon>Basidiomycota</taxon>
        <taxon>Agaricomycotina</taxon>
        <taxon>Agaricomycetes</taxon>
        <taxon>Agaricomycetidae</taxon>
        <taxon>Atheliales</taxon>
        <taxon>Atheliaceae</taxon>
        <taxon>Piloderma</taxon>
    </lineage>
</organism>
<accession>A0A0C3EER3</accession>
<protein>
    <submittedName>
        <fullName evidence="2">Uncharacterized protein</fullName>
    </submittedName>
</protein>
<dbReference type="EMBL" id="KN833474">
    <property type="protein sequence ID" value="KIM71120.1"/>
    <property type="molecule type" value="Genomic_DNA"/>
</dbReference>
<reference evidence="3" key="2">
    <citation type="submission" date="2015-01" db="EMBL/GenBank/DDBJ databases">
        <title>Evolutionary Origins and Diversification of the Mycorrhizal Mutualists.</title>
        <authorList>
            <consortium name="DOE Joint Genome Institute"/>
            <consortium name="Mycorrhizal Genomics Consortium"/>
            <person name="Kohler A."/>
            <person name="Kuo A."/>
            <person name="Nagy L.G."/>
            <person name="Floudas D."/>
            <person name="Copeland A."/>
            <person name="Barry K.W."/>
            <person name="Cichocki N."/>
            <person name="Veneault-Fourrey C."/>
            <person name="LaButti K."/>
            <person name="Lindquist E.A."/>
            <person name="Lipzen A."/>
            <person name="Lundell T."/>
            <person name="Morin E."/>
            <person name="Murat C."/>
            <person name="Riley R."/>
            <person name="Ohm R."/>
            <person name="Sun H."/>
            <person name="Tunlid A."/>
            <person name="Henrissat B."/>
            <person name="Grigoriev I.V."/>
            <person name="Hibbett D.S."/>
            <person name="Martin F."/>
        </authorList>
    </citation>
    <scope>NUCLEOTIDE SEQUENCE [LARGE SCALE GENOMIC DNA]</scope>
    <source>
        <strain evidence="3">F 1598</strain>
    </source>
</reference>